<dbReference type="RefSeq" id="WP_230508631.1">
    <property type="nucleotide sequence ID" value="NZ_JAJITD010000003.1"/>
</dbReference>
<dbReference type="Gene3D" id="3.30.70.270">
    <property type="match status" value="1"/>
</dbReference>
<accession>A0ABS8JR98</accession>
<dbReference type="PANTHER" id="PTHR45138">
    <property type="entry name" value="REGULATORY COMPONENTS OF SENSORY TRANSDUCTION SYSTEM"/>
    <property type="match status" value="1"/>
</dbReference>
<dbReference type="Pfam" id="PF01590">
    <property type="entry name" value="GAF"/>
    <property type="match status" value="1"/>
</dbReference>
<dbReference type="NCBIfam" id="TIGR00254">
    <property type="entry name" value="GGDEF"/>
    <property type="match status" value="1"/>
</dbReference>
<dbReference type="InterPro" id="IPR003018">
    <property type="entry name" value="GAF"/>
</dbReference>
<comment type="caution">
    <text evidence="4">The sequence shown here is derived from an EMBL/GenBank/DDBJ whole genome shotgun (WGS) entry which is preliminary data.</text>
</comment>
<dbReference type="InterPro" id="IPR043128">
    <property type="entry name" value="Rev_trsase/Diguanyl_cyclase"/>
</dbReference>
<dbReference type="Pfam" id="PF00990">
    <property type="entry name" value="GGDEF"/>
    <property type="match status" value="1"/>
</dbReference>
<dbReference type="PROSITE" id="PS50887">
    <property type="entry name" value="GGDEF"/>
    <property type="match status" value="1"/>
</dbReference>
<dbReference type="PANTHER" id="PTHR45138:SF9">
    <property type="entry name" value="DIGUANYLATE CYCLASE DGCM-RELATED"/>
    <property type="match status" value="1"/>
</dbReference>
<feature type="domain" description="GGDEF" evidence="3">
    <location>
        <begin position="203"/>
        <end position="338"/>
    </location>
</feature>
<comment type="catalytic activity">
    <reaction evidence="2">
        <text>2 GTP = 3',3'-c-di-GMP + 2 diphosphate</text>
        <dbReference type="Rhea" id="RHEA:24898"/>
        <dbReference type="ChEBI" id="CHEBI:33019"/>
        <dbReference type="ChEBI" id="CHEBI:37565"/>
        <dbReference type="ChEBI" id="CHEBI:58805"/>
        <dbReference type="EC" id="2.7.7.65"/>
    </reaction>
</comment>
<evidence type="ECO:0000256" key="2">
    <source>
        <dbReference type="ARBA" id="ARBA00034247"/>
    </source>
</evidence>
<protein>
    <recommendedName>
        <fullName evidence="1">diguanylate cyclase</fullName>
        <ecNumber evidence="1">2.7.7.65</ecNumber>
    </recommendedName>
</protein>
<dbReference type="SMART" id="SM00065">
    <property type="entry name" value="GAF"/>
    <property type="match status" value="1"/>
</dbReference>
<dbReference type="SUPFAM" id="SSF55073">
    <property type="entry name" value="Nucleotide cyclase"/>
    <property type="match status" value="1"/>
</dbReference>
<dbReference type="Proteomes" id="UP001431019">
    <property type="component" value="Unassembled WGS sequence"/>
</dbReference>
<dbReference type="SMART" id="SM00267">
    <property type="entry name" value="GGDEF"/>
    <property type="match status" value="1"/>
</dbReference>
<proteinExistence type="predicted"/>
<dbReference type="InterPro" id="IPR029787">
    <property type="entry name" value="Nucleotide_cyclase"/>
</dbReference>
<dbReference type="InterPro" id="IPR029016">
    <property type="entry name" value="GAF-like_dom_sf"/>
</dbReference>
<organism evidence="4 5">
    <name type="scientific">Paraburkholderia sejongensis</name>
    <dbReference type="NCBI Taxonomy" id="2886946"/>
    <lineage>
        <taxon>Bacteria</taxon>
        <taxon>Pseudomonadati</taxon>
        <taxon>Pseudomonadota</taxon>
        <taxon>Betaproteobacteria</taxon>
        <taxon>Burkholderiales</taxon>
        <taxon>Burkholderiaceae</taxon>
        <taxon>Paraburkholderia</taxon>
    </lineage>
</organism>
<sequence>MESMLERLSESVASAESLEQLTRPLLEMLQIVTGLESVYLTSIDEAAGIQFVDFARNTGELQIPEGLEVPWADTLCKRCIEEGCRFTASVSTLWPDSDAAKALGIETYASAPICASNGLVIGTLCAASKQSQMIGPRARSALNLFSRIIAQHLERERLLKELRQSNEYLAKSALTDPLTGLPNRRAFLDELNRLLARAARDGAYVIVGMIDLDGFKKINDQYGHAAGDSHLTACAHLVRSVTREGDMVARLGGDEFAFVSPGPLDAAQANRSADDIRTRIAAAADGASLSGRYSADPISLSVGVVAVHFVSADQAIALADAAMYENKRDRQRARTRDNGQPTSA</sequence>
<evidence type="ECO:0000256" key="1">
    <source>
        <dbReference type="ARBA" id="ARBA00012528"/>
    </source>
</evidence>
<dbReference type="SUPFAM" id="SSF55781">
    <property type="entry name" value="GAF domain-like"/>
    <property type="match status" value="1"/>
</dbReference>
<dbReference type="CDD" id="cd01949">
    <property type="entry name" value="GGDEF"/>
    <property type="match status" value="1"/>
</dbReference>
<keyword evidence="5" id="KW-1185">Reference proteome</keyword>
<dbReference type="Gene3D" id="3.30.450.40">
    <property type="match status" value="1"/>
</dbReference>
<evidence type="ECO:0000259" key="3">
    <source>
        <dbReference type="PROSITE" id="PS50887"/>
    </source>
</evidence>
<evidence type="ECO:0000313" key="5">
    <source>
        <dbReference type="Proteomes" id="UP001431019"/>
    </source>
</evidence>
<dbReference type="InterPro" id="IPR050469">
    <property type="entry name" value="Diguanylate_Cyclase"/>
</dbReference>
<dbReference type="InterPro" id="IPR000160">
    <property type="entry name" value="GGDEF_dom"/>
</dbReference>
<reference evidence="4 5" key="1">
    <citation type="submission" date="2021-11" db="EMBL/GenBank/DDBJ databases">
        <authorList>
            <person name="Oh E.-T."/>
            <person name="Kim S.-B."/>
        </authorList>
    </citation>
    <scope>NUCLEOTIDE SEQUENCE [LARGE SCALE GENOMIC DNA]</scope>
    <source>
        <strain evidence="4 5">MMS20-SJTR3</strain>
    </source>
</reference>
<dbReference type="EMBL" id="JAJITD010000003">
    <property type="protein sequence ID" value="MCC8392425.1"/>
    <property type="molecule type" value="Genomic_DNA"/>
</dbReference>
<gene>
    <name evidence="4" type="ORF">LJ656_07470</name>
</gene>
<name>A0ABS8JR98_9BURK</name>
<evidence type="ECO:0000313" key="4">
    <source>
        <dbReference type="EMBL" id="MCC8392425.1"/>
    </source>
</evidence>
<dbReference type="EC" id="2.7.7.65" evidence="1"/>